<proteinExistence type="predicted"/>
<feature type="non-terminal residue" evidence="2">
    <location>
        <position position="415"/>
    </location>
</feature>
<dbReference type="Proteomes" id="UP000886355">
    <property type="component" value="Unassembled WGS sequence"/>
</dbReference>
<accession>A0A7C0WT17</accession>
<keyword evidence="1" id="KW-0472">Membrane</keyword>
<gene>
    <name evidence="2" type="ORF">ENG14_07050</name>
</gene>
<name>A0A7C0WT17_9BACT</name>
<dbReference type="SUPFAM" id="SSF58104">
    <property type="entry name" value="Methyl-accepting chemotaxis protein (MCP) signaling domain"/>
    <property type="match status" value="1"/>
</dbReference>
<dbReference type="PROSITE" id="PS51257">
    <property type="entry name" value="PROKAR_LIPOPROTEIN"/>
    <property type="match status" value="1"/>
</dbReference>
<sequence length="415" mass="45074">MLKKNAGLTLKILGGFGIILVLTLGLGCFIALKCMGVLASSRAVASFYTPQSEVFSELQNSFLRAMAHYRLFIATVDPDEEKLAKSNITEAEKWLEKGYSLASRQSQLDTDDLTSTLKRVSMALKDYKNAAAKAAAANKKMVGARSDLKKAGDLFVDLCNEILRCLSDSLKELTAKTGNEELTKLIAHMEIIKKVLVQANRLQTLTLLSQIERNPELLSEASKNFQEIRNLLNEALTAPPDAKVAAMLNKVKSVTDTYRKVMEVLQQSWMEAQTSENEQIKIGEDILKLSKSNALYGLKMARDHVSAAVNELRKLQLLSIVGTGVALLIGVILAILLGNSISRPVKRGVQEITEASSEVSSAAGQVSELSQSLAQVASEQAANLEEISASLEELSSMTKQNANSASQANSLIEEV</sequence>
<protein>
    <submittedName>
        <fullName evidence="2">Methyl-accepting chemotaxis protein</fullName>
    </submittedName>
</protein>
<organism evidence="2">
    <name type="scientific">Thermodesulforhabdus norvegica</name>
    <dbReference type="NCBI Taxonomy" id="39841"/>
    <lineage>
        <taxon>Bacteria</taxon>
        <taxon>Pseudomonadati</taxon>
        <taxon>Thermodesulfobacteriota</taxon>
        <taxon>Syntrophobacteria</taxon>
        <taxon>Syntrophobacterales</taxon>
        <taxon>Thermodesulforhabdaceae</taxon>
        <taxon>Thermodesulforhabdus</taxon>
    </lineage>
</organism>
<keyword evidence="1" id="KW-1133">Transmembrane helix</keyword>
<evidence type="ECO:0000313" key="2">
    <source>
        <dbReference type="EMBL" id="HDL90644.1"/>
    </source>
</evidence>
<reference evidence="2" key="1">
    <citation type="journal article" date="2020" name="mSystems">
        <title>Genome- and Community-Level Interaction Insights into Carbon Utilization and Element Cycling Functions of Hydrothermarchaeota in Hydrothermal Sediment.</title>
        <authorList>
            <person name="Zhou Z."/>
            <person name="Liu Y."/>
            <person name="Xu W."/>
            <person name="Pan J."/>
            <person name="Luo Z.H."/>
            <person name="Li M."/>
        </authorList>
    </citation>
    <scope>NUCLEOTIDE SEQUENCE [LARGE SCALE GENOMIC DNA]</scope>
    <source>
        <strain evidence="2">HyVt-19</strain>
    </source>
</reference>
<dbReference type="AlphaFoldDB" id="A0A7C0WT17"/>
<dbReference type="Gene3D" id="1.10.287.950">
    <property type="entry name" value="Methyl-accepting chemotaxis protein"/>
    <property type="match status" value="1"/>
</dbReference>
<dbReference type="EMBL" id="DQZW01000335">
    <property type="protein sequence ID" value="HDL90644.1"/>
    <property type="molecule type" value="Genomic_DNA"/>
</dbReference>
<comment type="caution">
    <text evidence="2">The sequence shown here is derived from an EMBL/GenBank/DDBJ whole genome shotgun (WGS) entry which is preliminary data.</text>
</comment>
<feature type="transmembrane region" description="Helical" evidence="1">
    <location>
        <begin position="12"/>
        <end position="32"/>
    </location>
</feature>
<evidence type="ECO:0000256" key="1">
    <source>
        <dbReference type="SAM" id="Phobius"/>
    </source>
</evidence>
<keyword evidence="1" id="KW-0812">Transmembrane</keyword>
<feature type="transmembrane region" description="Helical" evidence="1">
    <location>
        <begin position="317"/>
        <end position="337"/>
    </location>
</feature>